<dbReference type="AlphaFoldDB" id="A0A0E9TJN5"/>
<protein>
    <submittedName>
        <fullName evidence="1">Uncharacterized protein</fullName>
    </submittedName>
</protein>
<sequence>MIVHVFPAERGVFEDPKSPLSKEHESSPSSLRSLTLGMCSGALRANKQTHLCNNKNFVSLKHGSRHF</sequence>
<name>A0A0E9TJN5_ANGAN</name>
<reference evidence="1" key="2">
    <citation type="journal article" date="2015" name="Fish Shellfish Immunol.">
        <title>Early steps in the European eel (Anguilla anguilla)-Vibrio vulnificus interaction in the gills: Role of the RtxA13 toxin.</title>
        <authorList>
            <person name="Callol A."/>
            <person name="Pajuelo D."/>
            <person name="Ebbesson L."/>
            <person name="Teles M."/>
            <person name="MacKenzie S."/>
            <person name="Amaro C."/>
        </authorList>
    </citation>
    <scope>NUCLEOTIDE SEQUENCE</scope>
</reference>
<proteinExistence type="predicted"/>
<reference evidence="1" key="1">
    <citation type="submission" date="2014-11" db="EMBL/GenBank/DDBJ databases">
        <authorList>
            <person name="Amaro Gonzalez C."/>
        </authorList>
    </citation>
    <scope>NUCLEOTIDE SEQUENCE</scope>
</reference>
<dbReference type="EMBL" id="GBXM01054703">
    <property type="protein sequence ID" value="JAH53874.1"/>
    <property type="molecule type" value="Transcribed_RNA"/>
</dbReference>
<organism evidence="1">
    <name type="scientific">Anguilla anguilla</name>
    <name type="common">European freshwater eel</name>
    <name type="synonym">Muraena anguilla</name>
    <dbReference type="NCBI Taxonomy" id="7936"/>
    <lineage>
        <taxon>Eukaryota</taxon>
        <taxon>Metazoa</taxon>
        <taxon>Chordata</taxon>
        <taxon>Craniata</taxon>
        <taxon>Vertebrata</taxon>
        <taxon>Euteleostomi</taxon>
        <taxon>Actinopterygii</taxon>
        <taxon>Neopterygii</taxon>
        <taxon>Teleostei</taxon>
        <taxon>Anguilliformes</taxon>
        <taxon>Anguillidae</taxon>
        <taxon>Anguilla</taxon>
    </lineage>
</organism>
<evidence type="ECO:0000313" key="1">
    <source>
        <dbReference type="EMBL" id="JAH53874.1"/>
    </source>
</evidence>
<accession>A0A0E9TJN5</accession>